<evidence type="ECO:0000256" key="4">
    <source>
        <dbReference type="ARBA" id="ARBA00023163"/>
    </source>
</evidence>
<dbReference type="Pfam" id="PF13377">
    <property type="entry name" value="Peripla_BP_3"/>
    <property type="match status" value="1"/>
</dbReference>
<dbReference type="GO" id="GO:0003700">
    <property type="term" value="F:DNA-binding transcription factor activity"/>
    <property type="evidence" value="ECO:0007669"/>
    <property type="project" value="TreeGrafter"/>
</dbReference>
<dbReference type="InterPro" id="IPR028082">
    <property type="entry name" value="Peripla_BP_I"/>
</dbReference>
<accession>A0A6P1THM7</accession>
<dbReference type="GO" id="GO:0000976">
    <property type="term" value="F:transcription cis-regulatory region binding"/>
    <property type="evidence" value="ECO:0007669"/>
    <property type="project" value="TreeGrafter"/>
</dbReference>
<dbReference type="AlphaFoldDB" id="A0A6P1THM7"/>
<evidence type="ECO:0000313" key="7">
    <source>
        <dbReference type="Proteomes" id="UP000464314"/>
    </source>
</evidence>
<dbReference type="PROSITE" id="PS50932">
    <property type="entry name" value="HTH_LACI_2"/>
    <property type="match status" value="1"/>
</dbReference>
<dbReference type="InterPro" id="IPR000843">
    <property type="entry name" value="HTH_LacI"/>
</dbReference>
<gene>
    <name evidence="6" type="ORF">Ana3638_01230</name>
</gene>
<name>A0A6P1THM7_9FIRM</name>
<proteinExistence type="predicted"/>
<dbReference type="SMART" id="SM00354">
    <property type="entry name" value="HTH_LACI"/>
    <property type="match status" value="1"/>
</dbReference>
<keyword evidence="4" id="KW-0804">Transcription</keyword>
<evidence type="ECO:0000256" key="2">
    <source>
        <dbReference type="ARBA" id="ARBA00023015"/>
    </source>
</evidence>
<dbReference type="EMBL" id="CP048000">
    <property type="protein sequence ID" value="QHQ59589.1"/>
    <property type="molecule type" value="Genomic_DNA"/>
</dbReference>
<evidence type="ECO:0000259" key="5">
    <source>
        <dbReference type="PROSITE" id="PS50932"/>
    </source>
</evidence>
<organism evidence="6 7">
    <name type="scientific">Anaerocolumna sedimenticola</name>
    <dbReference type="NCBI Taxonomy" id="2696063"/>
    <lineage>
        <taxon>Bacteria</taxon>
        <taxon>Bacillati</taxon>
        <taxon>Bacillota</taxon>
        <taxon>Clostridia</taxon>
        <taxon>Lachnospirales</taxon>
        <taxon>Lachnospiraceae</taxon>
        <taxon>Anaerocolumna</taxon>
    </lineage>
</organism>
<reference evidence="6 7" key="1">
    <citation type="submission" date="2020-01" db="EMBL/GenBank/DDBJ databases">
        <title>Genome analysis of Anaerocolumna sp. CBA3638.</title>
        <authorList>
            <person name="Kim J."/>
            <person name="Roh S.W."/>
        </authorList>
    </citation>
    <scope>NUCLEOTIDE SEQUENCE [LARGE SCALE GENOMIC DNA]</scope>
    <source>
        <strain evidence="6 7">CBA3638</strain>
    </source>
</reference>
<dbReference type="RefSeq" id="WP_161836306.1">
    <property type="nucleotide sequence ID" value="NZ_CP048000.1"/>
</dbReference>
<dbReference type="Gene3D" id="1.10.260.40">
    <property type="entry name" value="lambda repressor-like DNA-binding domains"/>
    <property type="match status" value="1"/>
</dbReference>
<dbReference type="Gene3D" id="3.40.50.2300">
    <property type="match status" value="2"/>
</dbReference>
<sequence length="336" mass="37525">MTVTVRNVAKTAGVSSATVSRYYSGSNIVSTETARKIEKAANELGYNPKNRKRRDNGVIAVLIPDLKLGFYAEVLKELIEQIPKYNYRMVIIPTVEGSENYKIFFKEMSIIGVIYLDESIDRNIINYIASKNIKTVLCAGASIEFRSDMIHINDMAAAYEGTKYLIGLGHEKIIFLSDYLRNIDSSFQRVTGCKRALEEIGAHLDEKEMLMCGPLSFESGYRLTKLLLDKHTEFTAVFAFSDEMAVGAISALHDVGIAVPNDVSVLGFDDIAIAGRVIPRLTTIHQPIKGMVSKTLNAFQSDTNHSNLEITLPYHIIQRGTCAVNRRINIYDKKKN</sequence>
<dbReference type="InterPro" id="IPR046335">
    <property type="entry name" value="LacI/GalR-like_sensor"/>
</dbReference>
<keyword evidence="3" id="KW-0238">DNA-binding</keyword>
<evidence type="ECO:0000313" key="6">
    <source>
        <dbReference type="EMBL" id="QHQ59589.1"/>
    </source>
</evidence>
<dbReference type="InterPro" id="IPR010982">
    <property type="entry name" value="Lambda_DNA-bd_dom_sf"/>
</dbReference>
<dbReference type="Proteomes" id="UP000464314">
    <property type="component" value="Chromosome"/>
</dbReference>
<keyword evidence="1" id="KW-0678">Repressor</keyword>
<dbReference type="CDD" id="cd01392">
    <property type="entry name" value="HTH_LacI"/>
    <property type="match status" value="1"/>
</dbReference>
<dbReference type="PANTHER" id="PTHR30146:SF148">
    <property type="entry name" value="HTH-TYPE TRANSCRIPTIONAL REPRESSOR PURR-RELATED"/>
    <property type="match status" value="1"/>
</dbReference>
<dbReference type="Pfam" id="PF00356">
    <property type="entry name" value="LacI"/>
    <property type="match status" value="1"/>
</dbReference>
<protein>
    <submittedName>
        <fullName evidence="6">Substrate-binding domain-containing protein</fullName>
    </submittedName>
</protein>
<evidence type="ECO:0000256" key="1">
    <source>
        <dbReference type="ARBA" id="ARBA00022491"/>
    </source>
</evidence>
<keyword evidence="2" id="KW-0805">Transcription regulation</keyword>
<dbReference type="SUPFAM" id="SSF47413">
    <property type="entry name" value="lambda repressor-like DNA-binding domains"/>
    <property type="match status" value="1"/>
</dbReference>
<dbReference type="PANTHER" id="PTHR30146">
    <property type="entry name" value="LACI-RELATED TRANSCRIPTIONAL REPRESSOR"/>
    <property type="match status" value="1"/>
</dbReference>
<dbReference type="KEGG" id="anr:Ana3638_01230"/>
<evidence type="ECO:0000256" key="3">
    <source>
        <dbReference type="ARBA" id="ARBA00023125"/>
    </source>
</evidence>
<feature type="domain" description="HTH lacI-type" evidence="5">
    <location>
        <begin position="3"/>
        <end position="57"/>
    </location>
</feature>
<dbReference type="SUPFAM" id="SSF53822">
    <property type="entry name" value="Periplasmic binding protein-like I"/>
    <property type="match status" value="1"/>
</dbReference>
<keyword evidence="7" id="KW-1185">Reference proteome</keyword>